<keyword evidence="1" id="KW-0732">Signal</keyword>
<keyword evidence="3" id="KW-1185">Reference proteome</keyword>
<feature type="signal peptide" evidence="1">
    <location>
        <begin position="1"/>
        <end position="20"/>
    </location>
</feature>
<reference evidence="2" key="1">
    <citation type="journal article" date="2014" name="Int. J. Syst. Evol. Microbiol.">
        <title>Complete genome sequence of Corynebacterium casei LMG S-19264T (=DSM 44701T), isolated from a smear-ripened cheese.</title>
        <authorList>
            <consortium name="US DOE Joint Genome Institute (JGI-PGF)"/>
            <person name="Walter F."/>
            <person name="Albersmeier A."/>
            <person name="Kalinowski J."/>
            <person name="Ruckert C."/>
        </authorList>
    </citation>
    <scope>NUCLEOTIDE SEQUENCE</scope>
    <source>
        <strain evidence="2">CGMCC 1.15290</strain>
    </source>
</reference>
<feature type="chain" id="PRO_5036804880" evidence="1">
    <location>
        <begin position="21"/>
        <end position="97"/>
    </location>
</feature>
<name>A0A917J3S7_9BACT</name>
<protein>
    <submittedName>
        <fullName evidence="2">Uncharacterized protein</fullName>
    </submittedName>
</protein>
<accession>A0A917J3S7</accession>
<dbReference type="RefSeq" id="WP_188956847.1">
    <property type="nucleotide sequence ID" value="NZ_BMIB01000004.1"/>
</dbReference>
<sequence>MTKTLILLVMALGVYKVAPAQTPADTVVKATDSLYLLSAARINLLSQKNSTPVPANYYSKHLPFFCDKELKIEKLSGIPLRFRLGSLEYVNKLEGKP</sequence>
<organism evidence="2 3">
    <name type="scientific">Filimonas zeae</name>
    <dbReference type="NCBI Taxonomy" id="1737353"/>
    <lineage>
        <taxon>Bacteria</taxon>
        <taxon>Pseudomonadati</taxon>
        <taxon>Bacteroidota</taxon>
        <taxon>Chitinophagia</taxon>
        <taxon>Chitinophagales</taxon>
        <taxon>Chitinophagaceae</taxon>
        <taxon>Filimonas</taxon>
    </lineage>
</organism>
<proteinExistence type="predicted"/>
<reference evidence="2" key="2">
    <citation type="submission" date="2020-09" db="EMBL/GenBank/DDBJ databases">
        <authorList>
            <person name="Sun Q."/>
            <person name="Zhou Y."/>
        </authorList>
    </citation>
    <scope>NUCLEOTIDE SEQUENCE</scope>
    <source>
        <strain evidence="2">CGMCC 1.15290</strain>
    </source>
</reference>
<comment type="caution">
    <text evidence="2">The sequence shown here is derived from an EMBL/GenBank/DDBJ whole genome shotgun (WGS) entry which is preliminary data.</text>
</comment>
<dbReference type="Proteomes" id="UP000627292">
    <property type="component" value="Unassembled WGS sequence"/>
</dbReference>
<evidence type="ECO:0000256" key="1">
    <source>
        <dbReference type="SAM" id="SignalP"/>
    </source>
</evidence>
<gene>
    <name evidence="2" type="ORF">GCM10011379_46330</name>
</gene>
<evidence type="ECO:0000313" key="3">
    <source>
        <dbReference type="Proteomes" id="UP000627292"/>
    </source>
</evidence>
<evidence type="ECO:0000313" key="2">
    <source>
        <dbReference type="EMBL" id="GGH78438.1"/>
    </source>
</evidence>
<dbReference type="EMBL" id="BMIB01000004">
    <property type="protein sequence ID" value="GGH78438.1"/>
    <property type="molecule type" value="Genomic_DNA"/>
</dbReference>
<dbReference type="AlphaFoldDB" id="A0A917J3S7"/>